<dbReference type="STRING" id="1759059.ATE48_07310"/>
<protein>
    <recommendedName>
        <fullName evidence="3">DUF2946 domain-containing protein</fullName>
    </recommendedName>
</protein>
<evidence type="ECO:0000313" key="2">
    <source>
        <dbReference type="Proteomes" id="UP000092498"/>
    </source>
</evidence>
<dbReference type="InParanoid" id="A0A1B1AGP9"/>
<gene>
    <name evidence="1" type="ORF">ATE48_07310</name>
</gene>
<sequence length="114" mass="11346">MGLLLALFALTFKASLPPGFMLDASAGSQVAIVLCDGASAVLNLDHGSTPARDSTDQHCPFALGSAPALAEVQPYISAPATFASVDAASPIEAAVGVHQATGPPLPARGPPIQA</sequence>
<accession>A0A1B1AGP9</accession>
<name>A0A1B1AGP9_9PROT</name>
<organism evidence="1 2">
    <name type="scientific">Candidatus Viadribacter manganicus</name>
    <dbReference type="NCBI Taxonomy" id="1759059"/>
    <lineage>
        <taxon>Bacteria</taxon>
        <taxon>Pseudomonadati</taxon>
        <taxon>Pseudomonadota</taxon>
        <taxon>Alphaproteobacteria</taxon>
        <taxon>Hyphomonadales</taxon>
        <taxon>Hyphomonadaceae</taxon>
        <taxon>Candidatus Viadribacter</taxon>
    </lineage>
</organism>
<proteinExistence type="predicted"/>
<evidence type="ECO:0008006" key="3">
    <source>
        <dbReference type="Google" id="ProtNLM"/>
    </source>
</evidence>
<evidence type="ECO:0000313" key="1">
    <source>
        <dbReference type="EMBL" id="ANP45739.1"/>
    </source>
</evidence>
<dbReference type="KEGG" id="cbot:ATE48_07310"/>
<dbReference type="AlphaFoldDB" id="A0A1B1AGP9"/>
<dbReference type="Proteomes" id="UP000092498">
    <property type="component" value="Chromosome"/>
</dbReference>
<keyword evidence="2" id="KW-1185">Reference proteome</keyword>
<dbReference type="EMBL" id="CP013244">
    <property type="protein sequence ID" value="ANP45739.1"/>
    <property type="molecule type" value="Genomic_DNA"/>
</dbReference>
<reference evidence="1 2" key="1">
    <citation type="submission" date="2015-11" db="EMBL/GenBank/DDBJ databases">
        <title>Whole-Genome Sequence of Candidatus Oderbacter manganicum from the National Park Lower Oder Valley, Germany.</title>
        <authorList>
            <person name="Braun B."/>
            <person name="Liere K."/>
            <person name="Szewzyk U."/>
        </authorList>
    </citation>
    <scope>NUCLEOTIDE SEQUENCE [LARGE SCALE GENOMIC DNA]</scope>
    <source>
        <strain evidence="1 2">OTSz_A_272</strain>
    </source>
</reference>